<dbReference type="Proteomes" id="UP000297496">
    <property type="component" value="Unassembled WGS sequence"/>
</dbReference>
<dbReference type="OrthoDB" id="5244233at2"/>
<evidence type="ECO:0000256" key="6">
    <source>
        <dbReference type="SAM" id="MobiDB-lite"/>
    </source>
</evidence>
<comment type="subcellular location">
    <subcellularLocation>
        <location evidence="1">Cell membrane</location>
        <topology evidence="1">Multi-pass membrane protein</topology>
    </subcellularLocation>
</comment>
<evidence type="ECO:0000256" key="7">
    <source>
        <dbReference type="SAM" id="Phobius"/>
    </source>
</evidence>
<name>A0A4Z1CNG9_9ACTN</name>
<feature type="region of interest" description="Disordered" evidence="6">
    <location>
        <begin position="1"/>
        <end position="20"/>
    </location>
</feature>
<organism evidence="9 10">
    <name type="scientific">Nocardioides eburneiflavus</name>
    <dbReference type="NCBI Taxonomy" id="2518372"/>
    <lineage>
        <taxon>Bacteria</taxon>
        <taxon>Bacillati</taxon>
        <taxon>Actinomycetota</taxon>
        <taxon>Actinomycetes</taxon>
        <taxon>Propionibacteriales</taxon>
        <taxon>Nocardioidaceae</taxon>
        <taxon>Nocardioides</taxon>
    </lineage>
</organism>
<dbReference type="Pfam" id="PF06271">
    <property type="entry name" value="RDD"/>
    <property type="match status" value="1"/>
</dbReference>
<evidence type="ECO:0000256" key="3">
    <source>
        <dbReference type="ARBA" id="ARBA00022692"/>
    </source>
</evidence>
<evidence type="ECO:0000313" key="9">
    <source>
        <dbReference type="EMBL" id="TGN66527.1"/>
    </source>
</evidence>
<feature type="compositionally biased region" description="Pro residues" evidence="6">
    <location>
        <begin position="1"/>
        <end position="10"/>
    </location>
</feature>
<keyword evidence="4 7" id="KW-1133">Transmembrane helix</keyword>
<evidence type="ECO:0000256" key="1">
    <source>
        <dbReference type="ARBA" id="ARBA00004651"/>
    </source>
</evidence>
<evidence type="ECO:0000256" key="2">
    <source>
        <dbReference type="ARBA" id="ARBA00022475"/>
    </source>
</evidence>
<feature type="transmembrane region" description="Helical" evidence="7">
    <location>
        <begin position="55"/>
        <end position="75"/>
    </location>
</feature>
<feature type="domain" description="RDD" evidence="8">
    <location>
        <begin position="46"/>
        <end position="220"/>
    </location>
</feature>
<accession>A0A4Z1CNG9</accession>
<keyword evidence="5 7" id="KW-0472">Membrane</keyword>
<feature type="transmembrane region" description="Helical" evidence="7">
    <location>
        <begin position="173"/>
        <end position="198"/>
    </location>
</feature>
<dbReference type="PANTHER" id="PTHR36115">
    <property type="entry name" value="PROLINE-RICH ANTIGEN HOMOLOG-RELATED"/>
    <property type="match status" value="1"/>
</dbReference>
<keyword evidence="2" id="KW-1003">Cell membrane</keyword>
<sequence>MSEQPRPAPPGWYADPRPSPPGGLRWWDGTRWTPHGWPPGPHDGRPGWWRRAGAWLIDGFIVAAASWLVTLPVQLDFQRDLRVAQERMVGDPPGTALATYWSDVLQAWSERWVWVGLLPALAALAYHLAMLRSRSATVGKLSLGMRVESASGGARPSWSALVRRVLTQFGPGWLVIPVGFASGSAATIVLLFAVAFAWQLLDHLWAAGSGRRALHDLASGTRVAWAS</sequence>
<dbReference type="InterPro" id="IPR051791">
    <property type="entry name" value="Pra-immunoreactive"/>
</dbReference>
<protein>
    <submittedName>
        <fullName evidence="9">RDD family protein</fullName>
    </submittedName>
</protein>
<gene>
    <name evidence="9" type="ORF">EXE59_23175</name>
</gene>
<feature type="transmembrane region" description="Helical" evidence="7">
    <location>
        <begin position="112"/>
        <end position="131"/>
    </location>
</feature>
<dbReference type="InterPro" id="IPR010432">
    <property type="entry name" value="RDD"/>
</dbReference>
<evidence type="ECO:0000256" key="5">
    <source>
        <dbReference type="ARBA" id="ARBA00023136"/>
    </source>
</evidence>
<keyword evidence="3 7" id="KW-0812">Transmembrane</keyword>
<keyword evidence="10" id="KW-1185">Reference proteome</keyword>
<dbReference type="EMBL" id="SRRO01000001">
    <property type="protein sequence ID" value="TGN66527.1"/>
    <property type="molecule type" value="Genomic_DNA"/>
</dbReference>
<evidence type="ECO:0000259" key="8">
    <source>
        <dbReference type="Pfam" id="PF06271"/>
    </source>
</evidence>
<evidence type="ECO:0000313" key="10">
    <source>
        <dbReference type="Proteomes" id="UP000297496"/>
    </source>
</evidence>
<comment type="caution">
    <text evidence="9">The sequence shown here is derived from an EMBL/GenBank/DDBJ whole genome shotgun (WGS) entry which is preliminary data.</text>
</comment>
<dbReference type="PANTHER" id="PTHR36115:SF6">
    <property type="entry name" value="PROLINE-RICH ANTIGEN HOMOLOG"/>
    <property type="match status" value="1"/>
</dbReference>
<reference evidence="9 10" key="1">
    <citation type="submission" date="2019-04" db="EMBL/GenBank/DDBJ databases">
        <title>Three New Species of Nocardioides, Nocardioides euryhalodurans sp. nov., Nocardioides seonyuensis sp. nov. and Nocardioides eburneoflavus sp. nov. Isolated from Soil.</title>
        <authorList>
            <person name="Roh S.G."/>
            <person name="Lee C."/>
            <person name="Kim M.-K."/>
            <person name="Kim S.B."/>
        </authorList>
    </citation>
    <scope>NUCLEOTIDE SEQUENCE [LARGE SCALE GENOMIC DNA]</scope>
    <source>
        <strain evidence="9 10">MMS17-SY213</strain>
    </source>
</reference>
<evidence type="ECO:0000256" key="4">
    <source>
        <dbReference type="ARBA" id="ARBA00022989"/>
    </source>
</evidence>
<proteinExistence type="predicted"/>
<dbReference type="RefSeq" id="WP_135840998.1">
    <property type="nucleotide sequence ID" value="NZ_SRRO01000001.1"/>
</dbReference>
<dbReference type="GO" id="GO:0005886">
    <property type="term" value="C:plasma membrane"/>
    <property type="evidence" value="ECO:0007669"/>
    <property type="project" value="UniProtKB-SubCell"/>
</dbReference>
<dbReference type="AlphaFoldDB" id="A0A4Z1CNG9"/>